<organism evidence="11 12">
    <name type="scientific">Muraenolepis orangiensis</name>
    <name type="common">Patagonian moray cod</name>
    <dbReference type="NCBI Taxonomy" id="630683"/>
    <lineage>
        <taxon>Eukaryota</taxon>
        <taxon>Metazoa</taxon>
        <taxon>Chordata</taxon>
        <taxon>Craniata</taxon>
        <taxon>Vertebrata</taxon>
        <taxon>Euteleostomi</taxon>
        <taxon>Actinopterygii</taxon>
        <taxon>Neopterygii</taxon>
        <taxon>Teleostei</taxon>
        <taxon>Neoteleostei</taxon>
        <taxon>Acanthomorphata</taxon>
        <taxon>Zeiogadaria</taxon>
        <taxon>Gadariae</taxon>
        <taxon>Gadiformes</taxon>
        <taxon>Muraenolepidoidei</taxon>
        <taxon>Muraenolepididae</taxon>
        <taxon>Muraenolepis</taxon>
    </lineage>
</organism>
<evidence type="ECO:0000256" key="6">
    <source>
        <dbReference type="PROSITE-ProRule" id="PRU00039"/>
    </source>
</evidence>
<comment type="caution">
    <text evidence="6">Lacks conserved residue(s) required for the propagation of feature annotation.</text>
</comment>
<feature type="disulfide bond" evidence="6">
    <location>
        <begin position="1746"/>
        <end position="1798"/>
    </location>
</feature>
<evidence type="ECO:0000256" key="5">
    <source>
        <dbReference type="ARBA" id="ARBA00023180"/>
    </source>
</evidence>
<dbReference type="SMART" id="SM00041">
    <property type="entry name" value="CT"/>
    <property type="match status" value="1"/>
</dbReference>
<dbReference type="SUPFAM" id="SSF57603">
    <property type="entry name" value="FnI-like domain"/>
    <property type="match status" value="1"/>
</dbReference>
<evidence type="ECO:0000256" key="7">
    <source>
        <dbReference type="SAM" id="SignalP"/>
    </source>
</evidence>
<evidence type="ECO:0000259" key="10">
    <source>
        <dbReference type="PROSITE" id="PS51233"/>
    </source>
</evidence>
<dbReference type="Gene3D" id="2.10.25.10">
    <property type="entry name" value="Laminin"/>
    <property type="match status" value="3"/>
</dbReference>
<dbReference type="FunFam" id="2.10.25.10:FF:000153">
    <property type="entry name" value="MUC5B isoform 1"/>
    <property type="match status" value="1"/>
</dbReference>
<evidence type="ECO:0000259" key="9">
    <source>
        <dbReference type="PROSITE" id="PS50184"/>
    </source>
</evidence>
<dbReference type="Proteomes" id="UP001148018">
    <property type="component" value="Unassembled WGS sequence"/>
</dbReference>
<dbReference type="CDD" id="cd19941">
    <property type="entry name" value="TIL"/>
    <property type="match status" value="2"/>
</dbReference>
<dbReference type="InterPro" id="IPR001007">
    <property type="entry name" value="VWF_dom"/>
</dbReference>
<feature type="domain" description="VWFD" evidence="10">
    <location>
        <begin position="859"/>
        <end position="1025"/>
    </location>
</feature>
<dbReference type="InterPro" id="IPR036084">
    <property type="entry name" value="Ser_inhib-like_sf"/>
</dbReference>
<dbReference type="EMBL" id="JANIIK010000112">
    <property type="protein sequence ID" value="KAJ3594123.1"/>
    <property type="molecule type" value="Genomic_DNA"/>
</dbReference>
<feature type="domain" description="VWFD" evidence="10">
    <location>
        <begin position="1258"/>
        <end position="1302"/>
    </location>
</feature>
<feature type="signal peptide" evidence="7">
    <location>
        <begin position="1"/>
        <end position="20"/>
    </location>
</feature>
<dbReference type="SMART" id="SM00216">
    <property type="entry name" value="VWD"/>
    <property type="match status" value="3"/>
</dbReference>
<evidence type="ECO:0000256" key="3">
    <source>
        <dbReference type="ARBA" id="ARBA00022737"/>
    </source>
</evidence>
<evidence type="ECO:0000256" key="1">
    <source>
        <dbReference type="ARBA" id="ARBA00004613"/>
    </source>
</evidence>
<dbReference type="PROSITE" id="PS50184">
    <property type="entry name" value="VWFC_2"/>
    <property type="match status" value="2"/>
</dbReference>
<feature type="domain" description="VWFD" evidence="10">
    <location>
        <begin position="390"/>
        <end position="565"/>
    </location>
</feature>
<dbReference type="InterPro" id="IPR001846">
    <property type="entry name" value="VWF_type-D"/>
</dbReference>
<dbReference type="Pfam" id="PF00094">
    <property type="entry name" value="VWD"/>
    <property type="match status" value="4"/>
</dbReference>
<comment type="subcellular location">
    <subcellularLocation>
        <location evidence="1">Secreted</location>
    </subcellularLocation>
</comment>
<dbReference type="InterPro" id="IPR006207">
    <property type="entry name" value="Cys_knot_C"/>
</dbReference>
<keyword evidence="4 6" id="KW-1015">Disulfide bond</keyword>
<evidence type="ECO:0008006" key="13">
    <source>
        <dbReference type="Google" id="ProtNLM"/>
    </source>
</evidence>
<keyword evidence="5" id="KW-0325">Glycoprotein</keyword>
<keyword evidence="3" id="KW-0677">Repeat</keyword>
<feature type="disulfide bond" evidence="6">
    <location>
        <begin position="1742"/>
        <end position="1796"/>
    </location>
</feature>
<dbReference type="PROSITE" id="PS01208">
    <property type="entry name" value="VWFC_1"/>
    <property type="match status" value="1"/>
</dbReference>
<protein>
    <recommendedName>
        <fullName evidence="13">Mucin-5AC</fullName>
    </recommendedName>
</protein>
<dbReference type="OrthoDB" id="160294at2759"/>
<feature type="domain" description="CTCK" evidence="8">
    <location>
        <begin position="1710"/>
        <end position="1804"/>
    </location>
</feature>
<dbReference type="PROSITE" id="PS51233">
    <property type="entry name" value="VWFD"/>
    <property type="match status" value="4"/>
</dbReference>
<dbReference type="Pfam" id="PF08742">
    <property type="entry name" value="C8"/>
    <property type="match status" value="4"/>
</dbReference>
<evidence type="ECO:0000256" key="4">
    <source>
        <dbReference type="ARBA" id="ARBA00023157"/>
    </source>
</evidence>
<evidence type="ECO:0000313" key="11">
    <source>
        <dbReference type="EMBL" id="KAJ3594123.1"/>
    </source>
</evidence>
<dbReference type="PROSITE" id="PS01225">
    <property type="entry name" value="CTCK_2"/>
    <property type="match status" value="1"/>
</dbReference>
<dbReference type="PROSITE" id="PS01185">
    <property type="entry name" value="CTCK_1"/>
    <property type="match status" value="1"/>
</dbReference>
<dbReference type="InterPro" id="IPR014853">
    <property type="entry name" value="VWF/SSPO/ZAN-like_Cys-rich_dom"/>
</dbReference>
<dbReference type="Pfam" id="PF01826">
    <property type="entry name" value="TIL"/>
    <property type="match status" value="1"/>
</dbReference>
<comment type="caution">
    <text evidence="11">The sequence shown here is derived from an EMBL/GenBank/DDBJ whole genome shotgun (WGS) entry which is preliminary data.</text>
</comment>
<feature type="domain" description="VWFC" evidence="9">
    <location>
        <begin position="1466"/>
        <end position="1533"/>
    </location>
</feature>
<dbReference type="InterPro" id="IPR050780">
    <property type="entry name" value="Mucin_vWF_Thrombospondin_sf"/>
</dbReference>
<dbReference type="SUPFAM" id="SSF57567">
    <property type="entry name" value="Serine protease inhibitors"/>
    <property type="match status" value="5"/>
</dbReference>
<evidence type="ECO:0000313" key="12">
    <source>
        <dbReference type="Proteomes" id="UP001148018"/>
    </source>
</evidence>
<dbReference type="Pfam" id="PF25962">
    <property type="entry name" value="TIL_OTOGL_Mucin"/>
    <property type="match status" value="1"/>
</dbReference>
<dbReference type="PANTHER" id="PTHR11339:SF408">
    <property type="entry name" value="MUCIN-5B"/>
    <property type="match status" value="1"/>
</dbReference>
<sequence>MANSWLLWLTLSAVIAASYSETSAGQSPAHNSHVCSTWGNFHFKIFDGDLFQLPSSCNYVLTSECSGTYKNFNVQLRRGLVNGEPTISKVVMMLDGTALELVRGGVVVNGEPVTLPFSQSGVLIEKAPTYIKIKANLGLTAIWNGEDAFLVELDAKYKNHTCGLCGDFNGVHNEFHSHGIIMSPQEYASFWKSNGPTETCDDYALAPKDDCTNVSSLCEQILAGPAFSSCQALLEVTSFSSACVADVCHCSGPTATTQSDPLCLCDTLSEFSRQCVQAGGKPDQWRTRDLCWKTCPLNMEHQECGSPCANTCSNPESSQTCASQCTDGCFCPAGMVLDDVTNQGCVPLKSCPCSYNGKAYMPGESYISNCKQCMCNGGGQWDCKDKMCPGTCSVEGGSHINTFDDKDYTFHGDCSYTLAKDCDGNQFHIQGDLVQCGLSDSETCLRSVTLALIAKKTVITIQTSGKVFVNGIYTQLPFSAAGIAAFRASSFYLMVHTDSGLQMEVQLLPIMQLYITISNTFMGKTCGLCGNFNKNQADDFLKLSGVVDATSAGFANSWKTNGNCLDIKSKFENPCSRSLENEKYANRWCTLLIDPTSVFGPCHSEISPETYRYNCMYDSCNCKDSEACMCAAVSSYVHACAAAGIQLPNWRNTVCGKYASACDTTLVYSYDITKHSRTCRCLSQSDLSCHLEFPSVDGCTCAEGMYLSEAGKCVPASGCPCYDLDSVVLPGQVVNKDGVVCTCNAGKLTCIGQIVMSPTCLAPMLFFDCSAAGPKATGTECEKSCATLDLACVSTGCVSGCVCPSGMVSDDNGQCIAIESCPCVQNGAIYKPGESMDVDCNTCTCKDRLWHCTSNLCYGTCSVYGDGHFITFDKKRFNFDGSCEYTLAQDHCLGNNGTFRVVTENVPCGTTGTTCSKTIKVYLEKAELILTEGTYQIISNGQDGTPFHISTMGIYLVIEAKSLILMWDKKTSIFIKLSPHLEGRVCGLCGNYDGKTNNDFTTRNNALVVNPLEFGNSWKDSPSCPDAVALKNPCTLNPYRKPWAEKQCSIIQSAQFSGCHSVVDPSPYYDACVFDSCACDTGGDCECFCTAVAAYAQACNEAGACISWRTPKICPLFCDYYNPAGECDWHYKPCGSPCMKTCKNPSGGCSTQIPPLEGCYPKCPPEQPFFDEVHMKCVSKDQCGCYDRELGHYNNGDTVPTTRNCYSCMCNSTTIQCNYDVQACTCTYNGNIYSFGETIYNTTDSLGYCITAVCGMNGICYGWGHPHYVTFDGTYYGFQGNCSYWLVKEMNPKYNFSVVIENYLYMGHEWRTNDTDCDPPIQPTGPVCINPPLCDIISSSVFESCHPLVPFEHYKEACIFDGCNTQLEMGCTSIQAYAAACNKAGVCIDWRNNTDGICEYKCIKPKVYEACGPAVELTCNISYNYRFIYNKNLFTSLTDLEVEGCNCPPGTILLNSASNICLPTCDVCLLQNGVWKMVNETWRQGCEVCTCLGRESYTCQNVSCPTEPPISCDKEGQITVTETVDCCSKPKCACDTQTCYVLPVCPLGYKLTEIMGVCCPKYSCVPRPNVCVYGNREYQVGDTVIGPACHTCNCTDEIDSNTQLHIVKCQPIQCDTQCPLGYEHETNLALCCGVCVQKRCVAILPDNTTHTIEPGTIWKPPGFPCQQYECLKIGNQFETIVAKIICPPYDPSKCIPGTETLAPGGCCLTCIPTDQPCTLTTVPITIENQGCRSKEQINLTSCTGACSTYTYWSMVMKKLDHTCSCCQEISTTKRIVQLICPNGTEVDFEYLHINNCSCLKTDCINVGFKATAHRSKSGRRRRR</sequence>
<feature type="domain" description="VWFD" evidence="10">
    <location>
        <begin position="33"/>
        <end position="201"/>
    </location>
</feature>
<dbReference type="InterPro" id="IPR058753">
    <property type="entry name" value="TIL_OTOGL_Mucin"/>
</dbReference>
<evidence type="ECO:0000259" key="8">
    <source>
        <dbReference type="PROSITE" id="PS01225"/>
    </source>
</evidence>
<name>A0A9Q0DV48_9TELE</name>
<keyword evidence="12" id="KW-1185">Reference proteome</keyword>
<proteinExistence type="predicted"/>
<dbReference type="GO" id="GO:0005576">
    <property type="term" value="C:extracellular region"/>
    <property type="evidence" value="ECO:0007669"/>
    <property type="project" value="UniProtKB-SubCell"/>
</dbReference>
<keyword evidence="2" id="KW-0964">Secreted</keyword>
<dbReference type="SMART" id="SM00214">
    <property type="entry name" value="VWC"/>
    <property type="match status" value="5"/>
</dbReference>
<evidence type="ECO:0000256" key="2">
    <source>
        <dbReference type="ARBA" id="ARBA00022525"/>
    </source>
</evidence>
<reference evidence="11" key="1">
    <citation type="submission" date="2022-07" db="EMBL/GenBank/DDBJ databases">
        <title>Chromosome-level genome of Muraenolepis orangiensis.</title>
        <authorList>
            <person name="Kim J."/>
        </authorList>
    </citation>
    <scope>NUCLEOTIDE SEQUENCE</scope>
    <source>
        <strain evidence="11">KU_S4_2022</strain>
        <tissue evidence="11">Muscle</tissue>
    </source>
</reference>
<keyword evidence="7" id="KW-0732">Signal</keyword>
<dbReference type="PANTHER" id="PTHR11339">
    <property type="entry name" value="EXTRACELLULAR MATRIX GLYCOPROTEIN RELATED"/>
    <property type="match status" value="1"/>
</dbReference>
<dbReference type="SMART" id="SM00215">
    <property type="entry name" value="VWC_out"/>
    <property type="match status" value="2"/>
</dbReference>
<accession>A0A9Q0DV48</accession>
<dbReference type="SMART" id="SM00832">
    <property type="entry name" value="C8"/>
    <property type="match status" value="4"/>
</dbReference>
<gene>
    <name evidence="11" type="ORF">NHX12_006455</name>
</gene>
<dbReference type="InterPro" id="IPR002919">
    <property type="entry name" value="TIL_dom"/>
</dbReference>
<feature type="disulfide bond" evidence="6">
    <location>
        <begin position="1731"/>
        <end position="1780"/>
    </location>
</feature>
<feature type="chain" id="PRO_5040122382" description="Mucin-5AC" evidence="7">
    <location>
        <begin position="21"/>
        <end position="1823"/>
    </location>
</feature>
<feature type="domain" description="VWFC" evidence="9">
    <location>
        <begin position="1569"/>
        <end position="1636"/>
    </location>
</feature>
<dbReference type="FunFam" id="2.10.25.10:FF:000414">
    <property type="entry name" value="von Willebrand factor"/>
    <property type="match status" value="1"/>
</dbReference>